<dbReference type="PANTHER" id="PTHR21583:SF8">
    <property type="entry name" value="PROTEIN ELYS"/>
    <property type="match status" value="1"/>
</dbReference>
<feature type="compositionally biased region" description="Polar residues" evidence="3">
    <location>
        <begin position="1814"/>
        <end position="1824"/>
    </location>
</feature>
<dbReference type="InterPro" id="IPR025151">
    <property type="entry name" value="ELYS_dom"/>
</dbReference>
<feature type="region of interest" description="Disordered" evidence="3">
    <location>
        <begin position="1364"/>
        <end position="1388"/>
    </location>
</feature>
<reference evidence="5" key="1">
    <citation type="submission" date="2021-08" db="EMBL/GenBank/DDBJ databases">
        <authorList>
            <person name="Misof B."/>
            <person name="Oliver O."/>
            <person name="Podsiadlowski L."/>
            <person name="Donath A."/>
            <person name="Peters R."/>
            <person name="Mayer C."/>
            <person name="Rust J."/>
            <person name="Gunkel S."/>
            <person name="Lesny P."/>
            <person name="Martin S."/>
            <person name="Oeyen J.P."/>
            <person name="Petersen M."/>
            <person name="Panagiotis P."/>
            <person name="Wilbrandt J."/>
            <person name="Tanja T."/>
        </authorList>
    </citation>
    <scope>NUCLEOTIDE SEQUENCE</scope>
    <source>
        <strain evidence="5">GBR_01_08_01A</strain>
        <tissue evidence="5">Thorax + abdomen</tissue>
    </source>
</reference>
<organism evidence="5 6">
    <name type="scientific">Odynerus spinipes</name>
    <dbReference type="NCBI Taxonomy" id="1348599"/>
    <lineage>
        <taxon>Eukaryota</taxon>
        <taxon>Metazoa</taxon>
        <taxon>Ecdysozoa</taxon>
        <taxon>Arthropoda</taxon>
        <taxon>Hexapoda</taxon>
        <taxon>Insecta</taxon>
        <taxon>Pterygota</taxon>
        <taxon>Neoptera</taxon>
        <taxon>Endopterygota</taxon>
        <taxon>Hymenoptera</taxon>
        <taxon>Apocrita</taxon>
        <taxon>Aculeata</taxon>
        <taxon>Vespoidea</taxon>
        <taxon>Vespidae</taxon>
        <taxon>Eumeninae</taxon>
        <taxon>Odynerus</taxon>
    </lineage>
</organism>
<feature type="compositionally biased region" description="Basic and acidic residues" evidence="3">
    <location>
        <begin position="1235"/>
        <end position="1251"/>
    </location>
</feature>
<feature type="compositionally biased region" description="Polar residues" evidence="3">
    <location>
        <begin position="2061"/>
        <end position="2072"/>
    </location>
</feature>
<sequence>MKELEEVNCEIQRVIDLQHLISDRLNNAEDNDYGLSLHMQDYDASKNPLGGFLHGTTYAWMSHGCHLIVLNVKSGESVNCCWTFRERITCVTEFPTQPGQLPLLLVGLDNGSNRIKDSMGLLCIFDCNTSRVLRAIRTPAGVERVCIVSGGSEWEEINDKRTDNIFSDMDGIACVVLRNLQHVMIDLQRSLWDDPNCITYMDEASPAELDFSLRKYPNDKSHCTKGKHTAYNLLSSSIEKYIGFNRTEFESSSLMSDNLIPTIICSTKIGCLISGCLGRVIIWQNNGSVGWISRPVEENMVITHLSLLEPTDDPRPFYYLWVVYQDESSKTPPVLRMYALLFERKYCNKGTSLYFNLEAEPCLRFEFELEKGDRIISLSPIEREANPDQTDSNTKRGEDNLLLIATNERILLFDLNQWYKEQMPHTIYDCKNPNSILATYRTSLDAPHTGDKLLSCSYVPFTLREFATNNPCPAEELFYPNSLSFEWVELSTTQLVFWMTRGIQAELLRRMAITGPIILLQPMETFHKCLSVGLVPFNTELSFASDENIQREVLLSLCLEQRWTSFLVKCAREWSDGSASYLYPSFLKWGIQRASSIKTIADRLCIPLFDQSDSSIGEAEIKTLRFCSQQLECLSNVVSNLMLDTDDMIRQHRALKHVSTYLQVLLWFYDVGLLPEIQELDEEGQLPVSLSFRIPYPYEKLMSVYTQKRNAIKVNKSSLEEDEGLFIDILINKECPILISQWERESGNVSTGGYYPPPSLQSLLRSYLTDCHQTQINETECKHQITIYLLMDLAMLLQGSYPGVDQLIKYPSAFKMSPSLIKLTQAFWLLDHDDYQGFLDMMTGQLVLDSDVKSWHHKLVLRTLVRNNQQKLALTYLRIRKPPISSTDDQSTIVNLSVQHGLVQSAFHCRPPSHYIQLLMCFFEACKLYNKLGDILHLALEPEEEEVFVKFLQEDTSGDIKTLYYLQRCRYAELDNKNVLSQFKNNIPKNMLPTSVAMLTAYDATLPGITKQFSSGMIKTNLETDLESKYPRPMSHYKCINKQQSIYETVIRKAKETSFQSRKCRIPFVTAPCASLRTNENSINISCVLFPTRAHTNCNKRTLDDIYDSEDNSNVILEEIKRRKLSNSGNTTNTSCHNNLNVTLDTPLVKRKNNISNHKGTSIGTPHSILKIRQLIQNSASPNISIAHSVDTEDKEISLEKEKKVNRQIRFNISNSRKNIIVTHDDINDEEEDMNKDTSLTKDMSYTKDTSEEGTDVFQSPNASVKSQNETTMLLSDNSYSDISNYCPRPRPSLRRTYVLGKNASSIINSTNLSASSSDLLNTSKDAITCAEETNKQTCSTSPSRSTLHNSSSATMYSTMILSPTSSFERSPSVEKIEKSNLSDQLASSTKMGNYKNTISSTPLTKYKITEAVNDNNEEMTLVKYANESLTEDFKKDEQMEARDDDNATLKKNNMLEKTKENKYNEEKQYEFRSLSESFEHEFHPTNSEVNKDHIENYNKSSNGIQKSLKLTSNFDITDDESSNDSNEIRLMLDKSDEDKNDYMDPITDSTNIVSQPIQHFSDVSNITEDKSNNSNDIKEFEVRNLKQIGKVNELKKFGGTDINRKDSSNDLISRELSSQQIVTNQDVSKNEVQSCNKVATCVVKLHKISTEVKETITLEESTSEIISEGTKRSKRINTVKKQTASIKRISENMSHETLDNSENVMSAPALRRTRSSSVAKDTFPIIIDDHESEIAEDKESNRRNMRRAISVQKEITRVSTPISKRTRSASISNITDKESNDVSLIKSKSSGRKTSATKKEEEEEKPLGGRLTKGSSTSLITQDNTEHEEKINIQTRRRRGNSVPKEPSVPKITRKERASSVIPDIPEEPTTPIAESRRRRSSISSKIIEEVTDSPAANTRSRRSSIQSIPEELEHILNSPVSRKSQHLIETKESLTNTRTRRATSVDSPSVDLKKRSRNLRARSIIKDPILEESIEMESHGSLGATKNATEVSSKRKRTTSITENKTEEQEDTKEKPKKGRQKLTASNKKEQFSFSQPEKMEVQPNEASVSEVPNYIFSPPQTRSRNSSLKEISRIKHSK</sequence>
<feature type="compositionally biased region" description="Polar residues" evidence="3">
    <location>
        <begin position="1935"/>
        <end position="1949"/>
    </location>
</feature>
<name>A0AAD9VTB6_9HYME</name>
<evidence type="ECO:0000313" key="6">
    <source>
        <dbReference type="Proteomes" id="UP001258017"/>
    </source>
</evidence>
<feature type="compositionally biased region" description="Polar residues" evidence="3">
    <location>
        <begin position="1257"/>
        <end position="1269"/>
    </location>
</feature>
<feature type="region of interest" description="Disordered" evidence="3">
    <location>
        <begin position="1759"/>
        <end position="2081"/>
    </location>
</feature>
<reference evidence="5" key="2">
    <citation type="journal article" date="2023" name="Commun. Biol.">
        <title>Intrasexual cuticular hydrocarbon dimorphism in a wasp sheds light on hydrocarbon biosynthesis genes in Hymenoptera.</title>
        <authorList>
            <person name="Moris V.C."/>
            <person name="Podsiadlowski L."/>
            <person name="Martin S."/>
            <person name="Oeyen J.P."/>
            <person name="Donath A."/>
            <person name="Petersen M."/>
            <person name="Wilbrandt J."/>
            <person name="Misof B."/>
            <person name="Liedtke D."/>
            <person name="Thamm M."/>
            <person name="Scheiner R."/>
            <person name="Schmitt T."/>
            <person name="Niehuis O."/>
        </authorList>
    </citation>
    <scope>NUCLEOTIDE SEQUENCE</scope>
    <source>
        <strain evidence="5">GBR_01_08_01A</strain>
    </source>
</reference>
<gene>
    <name evidence="5" type="ORF">KPH14_010052</name>
</gene>
<protein>
    <recommendedName>
        <fullName evidence="4">ELYS-like domain-containing protein</fullName>
    </recommendedName>
</protein>
<feature type="domain" description="ELYS-like" evidence="4">
    <location>
        <begin position="725"/>
        <end position="954"/>
    </location>
</feature>
<feature type="compositionally biased region" description="Polar residues" evidence="3">
    <location>
        <begin position="1759"/>
        <end position="1775"/>
    </location>
</feature>
<dbReference type="Pfam" id="PF13934">
    <property type="entry name" value="ELYS"/>
    <property type="match status" value="1"/>
</dbReference>
<evidence type="ECO:0000256" key="2">
    <source>
        <dbReference type="ARBA" id="ARBA00023242"/>
    </source>
</evidence>
<proteinExistence type="predicted"/>
<keyword evidence="6" id="KW-1185">Reference proteome</keyword>
<comment type="subcellular location">
    <subcellularLocation>
        <location evidence="1">Nucleus</location>
    </subcellularLocation>
</comment>
<dbReference type="EMBL" id="JAIFRP010000021">
    <property type="protein sequence ID" value="KAK2585377.1"/>
    <property type="molecule type" value="Genomic_DNA"/>
</dbReference>
<evidence type="ECO:0000256" key="1">
    <source>
        <dbReference type="ARBA" id="ARBA00004123"/>
    </source>
</evidence>
<evidence type="ECO:0000256" key="3">
    <source>
        <dbReference type="SAM" id="MobiDB-lite"/>
    </source>
</evidence>
<evidence type="ECO:0000259" key="4">
    <source>
        <dbReference type="Pfam" id="PF13934"/>
    </source>
</evidence>
<feature type="region of interest" description="Disordered" evidence="3">
    <location>
        <begin position="1231"/>
        <end position="1269"/>
    </location>
</feature>
<dbReference type="Proteomes" id="UP001258017">
    <property type="component" value="Unassembled WGS sequence"/>
</dbReference>
<comment type="caution">
    <text evidence="5">The sequence shown here is derived from an EMBL/GenBank/DDBJ whole genome shotgun (WGS) entry which is preliminary data.</text>
</comment>
<dbReference type="GO" id="GO:0005634">
    <property type="term" value="C:nucleus"/>
    <property type="evidence" value="ECO:0007669"/>
    <property type="project" value="UniProtKB-SubCell"/>
</dbReference>
<accession>A0AAD9VTB6</accession>
<feature type="compositionally biased region" description="Basic and acidic residues" evidence="3">
    <location>
        <begin position="1372"/>
        <end position="1381"/>
    </location>
</feature>
<keyword evidence="2" id="KW-0539">Nucleus</keyword>
<feature type="compositionally biased region" description="Low complexity" evidence="3">
    <location>
        <begin position="1863"/>
        <end position="1874"/>
    </location>
</feature>
<dbReference type="PANTHER" id="PTHR21583">
    <property type="entry name" value="ELYS PROTEIN"/>
    <property type="match status" value="1"/>
</dbReference>
<dbReference type="InterPro" id="IPR052620">
    <property type="entry name" value="ELYS/MEL-28_NucAsmblyFactor"/>
</dbReference>
<feature type="compositionally biased region" description="Polar residues" evidence="3">
    <location>
        <begin position="1896"/>
        <end position="1909"/>
    </location>
</feature>
<evidence type="ECO:0000313" key="5">
    <source>
        <dbReference type="EMBL" id="KAK2585377.1"/>
    </source>
</evidence>